<dbReference type="Gene3D" id="3.20.20.10">
    <property type="entry name" value="Alanine racemase"/>
    <property type="match status" value="1"/>
</dbReference>
<evidence type="ECO:0000313" key="4">
    <source>
        <dbReference type="EMBL" id="GLQ21294.1"/>
    </source>
</evidence>
<organism evidence="4 5">
    <name type="scientific">Algimonas porphyrae</name>
    <dbReference type="NCBI Taxonomy" id="1128113"/>
    <lineage>
        <taxon>Bacteria</taxon>
        <taxon>Pseudomonadati</taxon>
        <taxon>Pseudomonadota</taxon>
        <taxon>Alphaproteobacteria</taxon>
        <taxon>Maricaulales</taxon>
        <taxon>Robiginitomaculaceae</taxon>
        <taxon>Algimonas</taxon>
    </lineage>
</organism>
<keyword evidence="2" id="KW-0456">Lyase</keyword>
<dbReference type="SMART" id="SM01119">
    <property type="entry name" value="D-ser_dehydrat"/>
    <property type="match status" value="1"/>
</dbReference>
<name>A0ABQ5V2W0_9PROT</name>
<dbReference type="Pfam" id="PF14031">
    <property type="entry name" value="D-ser_dehydrat"/>
    <property type="match status" value="1"/>
</dbReference>
<evidence type="ECO:0000256" key="2">
    <source>
        <dbReference type="ARBA" id="ARBA00023239"/>
    </source>
</evidence>
<dbReference type="InterPro" id="IPR001608">
    <property type="entry name" value="Ala_racemase_N"/>
</dbReference>
<protein>
    <submittedName>
        <fullName evidence="4">Alanine racemase</fullName>
    </submittedName>
</protein>
<evidence type="ECO:0000259" key="3">
    <source>
        <dbReference type="SMART" id="SM01119"/>
    </source>
</evidence>
<reference evidence="4" key="2">
    <citation type="submission" date="2023-01" db="EMBL/GenBank/DDBJ databases">
        <title>Draft genome sequence of Algimonas porphyrae strain NBRC 108216.</title>
        <authorList>
            <person name="Sun Q."/>
            <person name="Mori K."/>
        </authorList>
    </citation>
    <scope>NUCLEOTIDE SEQUENCE</scope>
    <source>
        <strain evidence="4">NBRC 108216</strain>
    </source>
</reference>
<proteinExistence type="inferred from homology"/>
<dbReference type="PANTHER" id="PTHR28004:SF2">
    <property type="entry name" value="D-SERINE DEHYDRATASE"/>
    <property type="match status" value="1"/>
</dbReference>
<keyword evidence="5" id="KW-1185">Reference proteome</keyword>
<gene>
    <name evidence="4" type="ORF">GCM10007854_22490</name>
</gene>
<feature type="domain" description="D-serine dehydratase-like" evidence="3">
    <location>
        <begin position="259"/>
        <end position="369"/>
    </location>
</feature>
<evidence type="ECO:0000256" key="1">
    <source>
        <dbReference type="ARBA" id="ARBA00005323"/>
    </source>
</evidence>
<dbReference type="Gene3D" id="2.40.37.20">
    <property type="entry name" value="D-serine dehydratase-like domain"/>
    <property type="match status" value="1"/>
</dbReference>
<dbReference type="InterPro" id="IPR029066">
    <property type="entry name" value="PLP-binding_barrel"/>
</dbReference>
<dbReference type="InterPro" id="IPR042208">
    <property type="entry name" value="D-ser_dehydrat-like_sf"/>
</dbReference>
<dbReference type="Pfam" id="PF01168">
    <property type="entry name" value="Ala_racemase_N"/>
    <property type="match status" value="1"/>
</dbReference>
<dbReference type="InterPro" id="IPR051466">
    <property type="entry name" value="D-amino_acid_metab_enzyme"/>
</dbReference>
<accession>A0ABQ5V2W0</accession>
<dbReference type="PANTHER" id="PTHR28004">
    <property type="entry name" value="ZGC:162816-RELATED"/>
    <property type="match status" value="1"/>
</dbReference>
<dbReference type="InterPro" id="IPR026956">
    <property type="entry name" value="D-ser_dehydrat-like_dom"/>
</dbReference>
<dbReference type="EMBL" id="BSNJ01000004">
    <property type="protein sequence ID" value="GLQ21294.1"/>
    <property type="molecule type" value="Genomic_DNA"/>
</dbReference>
<dbReference type="SUPFAM" id="SSF51419">
    <property type="entry name" value="PLP-binding barrel"/>
    <property type="match status" value="1"/>
</dbReference>
<dbReference type="Proteomes" id="UP001161390">
    <property type="component" value="Unassembled WGS sequence"/>
</dbReference>
<evidence type="ECO:0000313" key="5">
    <source>
        <dbReference type="Proteomes" id="UP001161390"/>
    </source>
</evidence>
<comment type="caution">
    <text evidence="4">The sequence shown here is derived from an EMBL/GenBank/DDBJ whole genome shotgun (WGS) entry which is preliminary data.</text>
</comment>
<reference evidence="4" key="1">
    <citation type="journal article" date="2014" name="Int. J. Syst. Evol. Microbiol.">
        <title>Complete genome of a new Firmicutes species belonging to the dominant human colonic microbiota ('Ruminococcus bicirculans') reveals two chromosomes and a selective capacity to utilize plant glucans.</title>
        <authorList>
            <consortium name="NISC Comparative Sequencing Program"/>
            <person name="Wegmann U."/>
            <person name="Louis P."/>
            <person name="Goesmann A."/>
            <person name="Henrissat B."/>
            <person name="Duncan S.H."/>
            <person name="Flint H.J."/>
        </authorList>
    </citation>
    <scope>NUCLEOTIDE SEQUENCE</scope>
    <source>
        <strain evidence="4">NBRC 108216</strain>
    </source>
</reference>
<sequence length="385" mass="41541">MDMTTPFSDLTTPALLLQRDRLVRNAHDALARAHHLGVMLRPHFKTAKSVEVAQLMLGQNMDRMAVSTLPEITMLFAAGIRNIRYTSPFDPTKLNGLQDMLRAGLELEILVDDRSAIEAISNQADRLRVSVGLIVEVDVDGYRAGLPAQGDVLSSIAKSITDAPGISFVGLYSFAGQTYRLADRKDRQALIERHRATLVSFASALEKQGLPCATLGIGSSPVLADAVHLDGLTEVCAGVYCFQDLTQAGIGAAQIDDLAVSVLATVTQRKSDDGRIFIDAGGLALSQDRSTRGQSVDQGYGLVCDALTGRPVGDGDIIVARTSQEHGVLMRRDGRSAPAELFPIGRRVRILPNHVCMMAAAYPAYTVIDGDKSAERWERATGWTL</sequence>
<comment type="similarity">
    <text evidence="1">Belongs to the DSD1 family.</text>
</comment>